<protein>
    <submittedName>
        <fullName evidence="1">Streptomycin 6-kinase</fullName>
    </submittedName>
</protein>
<sequence length="278" mass="30316">MPVVVNPHDRVLQAVAAEWDLRVEGPTPEGTRAGVPVRTASGEAALLEHAPDASAYEHLALRAWDGRDAVRLLRADPRRHLLLTERTDPDDDLRTLDVWEACTEVGNLYAVLHRTPIPQPPRLADLAPGWAADLDLPAVRAAVPRRFLEQVRAWTPGLVDPAEAGPALLHGDLRPATVRATADRRWVAVAPRPVTGDPAYEVAAVLLRWDGAEASEDLRGDLLERFYAVVDAAGLDEDRARAWVVVRTVVELAASFARGSVPAEQVTWATTVVKAVQR</sequence>
<reference evidence="2" key="1">
    <citation type="journal article" date="2019" name="Int. J. Syst. Evol. Microbiol.">
        <title>The Global Catalogue of Microorganisms (GCM) 10K type strain sequencing project: providing services to taxonomists for standard genome sequencing and annotation.</title>
        <authorList>
            <consortium name="The Broad Institute Genomics Platform"/>
            <consortium name="The Broad Institute Genome Sequencing Center for Infectious Disease"/>
            <person name="Wu L."/>
            <person name="Ma J."/>
        </authorList>
    </citation>
    <scope>NUCLEOTIDE SEQUENCE [LARGE SCALE GENOMIC DNA]</scope>
    <source>
        <strain evidence="2">JCM 16540</strain>
    </source>
</reference>
<dbReference type="SUPFAM" id="SSF56112">
    <property type="entry name" value="Protein kinase-like (PK-like)"/>
    <property type="match status" value="1"/>
</dbReference>
<evidence type="ECO:0000313" key="1">
    <source>
        <dbReference type="EMBL" id="GAA3556561.1"/>
    </source>
</evidence>
<keyword evidence="2" id="KW-1185">Reference proteome</keyword>
<dbReference type="EMBL" id="BAAAYR010000001">
    <property type="protein sequence ID" value="GAA3556561.1"/>
    <property type="molecule type" value="Genomic_DNA"/>
</dbReference>
<accession>A0ABP6WWD9</accession>
<dbReference type="InterPro" id="IPR006748">
    <property type="entry name" value="NH2Glyco/OHUrea_AB-resist_kin"/>
</dbReference>
<name>A0ABP6WWD9_9ACTN</name>
<dbReference type="Proteomes" id="UP001500767">
    <property type="component" value="Unassembled WGS sequence"/>
</dbReference>
<evidence type="ECO:0000313" key="2">
    <source>
        <dbReference type="Proteomes" id="UP001500767"/>
    </source>
</evidence>
<gene>
    <name evidence="1" type="ORF">GCM10022197_09690</name>
</gene>
<dbReference type="InterPro" id="IPR011009">
    <property type="entry name" value="Kinase-like_dom_sf"/>
</dbReference>
<proteinExistence type="predicted"/>
<dbReference type="Pfam" id="PF04655">
    <property type="entry name" value="APH_6_hur"/>
    <property type="match status" value="1"/>
</dbReference>
<comment type="caution">
    <text evidence="1">The sequence shown here is derived from an EMBL/GenBank/DDBJ whole genome shotgun (WGS) entry which is preliminary data.</text>
</comment>
<organism evidence="1 2">
    <name type="scientific">Microlunatus spumicola</name>
    <dbReference type="NCBI Taxonomy" id="81499"/>
    <lineage>
        <taxon>Bacteria</taxon>
        <taxon>Bacillati</taxon>
        <taxon>Actinomycetota</taxon>
        <taxon>Actinomycetes</taxon>
        <taxon>Propionibacteriales</taxon>
        <taxon>Propionibacteriaceae</taxon>
        <taxon>Microlunatus</taxon>
    </lineage>
</organism>
<dbReference type="RefSeq" id="WP_204911985.1">
    <property type="nucleotide sequence ID" value="NZ_BAAAYR010000001.1"/>
</dbReference>